<protein>
    <submittedName>
        <fullName evidence="2">Uncharacterized protein</fullName>
    </submittedName>
</protein>
<dbReference type="HOGENOM" id="CLU_2851337_0_0_1"/>
<dbReference type="Proteomes" id="UP000023758">
    <property type="component" value="Unassembled WGS sequence"/>
</dbReference>
<sequence length="65" mass="7116">MSTHASIAKLGQSVSSLSSSSPSPLLKTGPDHHQRYQHGMASAPPDQLEPFQYASRREILPEDKE</sequence>
<evidence type="ECO:0000313" key="2">
    <source>
        <dbReference type="EMBL" id="EZF57180.1"/>
    </source>
</evidence>
<reference evidence="2" key="1">
    <citation type="submission" date="2014-02" db="EMBL/GenBank/DDBJ databases">
        <title>The Genome Sequence of Trichophyton rubrum (morphotype fischeri) CBS 288.86.</title>
        <authorList>
            <consortium name="The Broad Institute Genomics Platform"/>
            <person name="Cuomo C.A."/>
            <person name="White T.C."/>
            <person name="Graser Y."/>
            <person name="Martinez-Rossi N."/>
            <person name="Heitman J."/>
            <person name="Young S.K."/>
            <person name="Zeng Q."/>
            <person name="Gargeya S."/>
            <person name="Abouelleil A."/>
            <person name="Alvarado L."/>
            <person name="Chapman S.B."/>
            <person name="Gainer-Dewar J."/>
            <person name="Goldberg J."/>
            <person name="Griggs A."/>
            <person name="Gujja S."/>
            <person name="Hansen M."/>
            <person name="Howarth C."/>
            <person name="Imamovic A."/>
            <person name="Larimer J."/>
            <person name="Martinez D."/>
            <person name="Murphy C."/>
            <person name="Pearson M.D."/>
            <person name="Persinoti G."/>
            <person name="Poon T."/>
            <person name="Priest M."/>
            <person name="Roberts A.D."/>
            <person name="Saif S."/>
            <person name="Shea T.D."/>
            <person name="Sykes S.N."/>
            <person name="Wortman J."/>
            <person name="Nusbaum C."/>
            <person name="Birren B."/>
        </authorList>
    </citation>
    <scope>NUCLEOTIDE SEQUENCE [LARGE SCALE GENOMIC DNA]</scope>
    <source>
        <strain evidence="2">CBS 288.86</strain>
    </source>
</reference>
<feature type="region of interest" description="Disordered" evidence="1">
    <location>
        <begin position="1"/>
        <end position="51"/>
    </location>
</feature>
<dbReference type="EMBL" id="KK207697">
    <property type="protein sequence ID" value="EZF57180.1"/>
    <property type="molecule type" value="Genomic_DNA"/>
</dbReference>
<dbReference type="AlphaFoldDB" id="A0A022WFK6"/>
<proteinExistence type="predicted"/>
<feature type="compositionally biased region" description="Low complexity" evidence="1">
    <location>
        <begin position="13"/>
        <end position="26"/>
    </location>
</feature>
<accession>A0A022WFK6</accession>
<gene>
    <name evidence="2" type="ORF">H103_00587</name>
</gene>
<evidence type="ECO:0000256" key="1">
    <source>
        <dbReference type="SAM" id="MobiDB-lite"/>
    </source>
</evidence>
<organism evidence="2">
    <name type="scientific">Trichophyton rubrum CBS 288.86</name>
    <dbReference type="NCBI Taxonomy" id="1215330"/>
    <lineage>
        <taxon>Eukaryota</taxon>
        <taxon>Fungi</taxon>
        <taxon>Dikarya</taxon>
        <taxon>Ascomycota</taxon>
        <taxon>Pezizomycotina</taxon>
        <taxon>Eurotiomycetes</taxon>
        <taxon>Eurotiomycetidae</taxon>
        <taxon>Onygenales</taxon>
        <taxon>Arthrodermataceae</taxon>
        <taxon>Trichophyton</taxon>
    </lineage>
</organism>
<name>A0A022WFK6_TRIRU</name>